<proteinExistence type="predicted"/>
<dbReference type="SMART" id="SM00086">
    <property type="entry name" value="PAC"/>
    <property type="match status" value="2"/>
</dbReference>
<name>A0A1H6ZN24_9FIRM</name>
<gene>
    <name evidence="4" type="ORF">SAMN05660742_11037</name>
</gene>
<dbReference type="Pfam" id="PF00990">
    <property type="entry name" value="GGDEF"/>
    <property type="match status" value="1"/>
</dbReference>
<evidence type="ECO:0000259" key="3">
    <source>
        <dbReference type="PROSITE" id="PS50887"/>
    </source>
</evidence>
<dbReference type="InterPro" id="IPR000160">
    <property type="entry name" value="GGDEF_dom"/>
</dbReference>
<dbReference type="PROSITE" id="PS50887">
    <property type="entry name" value="GGDEF"/>
    <property type="match status" value="1"/>
</dbReference>
<keyword evidence="1" id="KW-1133">Transmembrane helix</keyword>
<feature type="domain" description="PAC" evidence="2">
    <location>
        <begin position="274"/>
        <end position="326"/>
    </location>
</feature>
<evidence type="ECO:0000256" key="1">
    <source>
        <dbReference type="SAM" id="Phobius"/>
    </source>
</evidence>
<dbReference type="STRING" id="84035.SAMN05660742_11037"/>
<evidence type="ECO:0000313" key="4">
    <source>
        <dbReference type="EMBL" id="SEJ54903.1"/>
    </source>
</evidence>
<dbReference type="Gene3D" id="3.30.450.20">
    <property type="entry name" value="PAS domain"/>
    <property type="match status" value="2"/>
</dbReference>
<dbReference type="Pfam" id="PF13426">
    <property type="entry name" value="PAS_9"/>
    <property type="match status" value="1"/>
</dbReference>
<protein>
    <submittedName>
        <fullName evidence="4">PAS domain S-box-containing protein/diguanylate cyclase (GGDEF) domain-containing protein</fullName>
    </submittedName>
</protein>
<dbReference type="PROSITE" id="PS50113">
    <property type="entry name" value="PAC"/>
    <property type="match status" value="2"/>
</dbReference>
<dbReference type="InterPro" id="IPR029787">
    <property type="entry name" value="Nucleotide_cyclase"/>
</dbReference>
<dbReference type="EMBL" id="FNZK01000010">
    <property type="protein sequence ID" value="SEJ54903.1"/>
    <property type="molecule type" value="Genomic_DNA"/>
</dbReference>
<dbReference type="SUPFAM" id="SSF55073">
    <property type="entry name" value="Nucleotide cyclase"/>
    <property type="match status" value="1"/>
</dbReference>
<accession>A0A1H6ZN24</accession>
<dbReference type="InterPro" id="IPR035965">
    <property type="entry name" value="PAS-like_dom_sf"/>
</dbReference>
<dbReference type="SMART" id="SM00267">
    <property type="entry name" value="GGDEF"/>
    <property type="match status" value="1"/>
</dbReference>
<sequence length="496" mass="56953">MNRTKMKKHYLKHISVLLSFSIVLTICVEMPFIQDYIAGKALIVILLFTALYYCLKLQENVRAYDQQNLEFDSLMDTVSCGIVTYALDDNLTILYANAGYYKLIGYSPAQVRQKFNNSGRNFIGAEKLLSKIIVSDTITPNIDNLTFDFTLKRTDGTFVWLRANCYRYHRSNNRYDTVSYLLLDITKSKMYQQKLLLEKERYHIATEMTNDVIFEYDIETDIIEHSAKYTELFGRQARCINFSKNIYKDNFVYRKDIDTIKKLINSFRSGEPKFSTELKLRNIEGSYAWFHINSQTIYNIRHEPIKVIGKIVNIDTQKKTLLSLEKKACKDPLTDLYNKAVTETMINSFLKKTPKSKAIHALMIIDIDDFKDINDTFGHLIGDEVLKTFSMQLQSLFGPNDVIGRIGGDEFVAFMHDIRSTKTVFRKANAISHTLRQNQYAGNKDCMVSASIGIAISPQNGATYKELLDAADHALYQIKSSGKDCFATANNTYQNS</sequence>
<dbReference type="Proteomes" id="UP000199662">
    <property type="component" value="Unassembled WGS sequence"/>
</dbReference>
<keyword evidence="1" id="KW-0472">Membrane</keyword>
<dbReference type="CDD" id="cd01949">
    <property type="entry name" value="GGDEF"/>
    <property type="match status" value="1"/>
</dbReference>
<dbReference type="NCBIfam" id="TIGR00254">
    <property type="entry name" value="GGDEF"/>
    <property type="match status" value="1"/>
</dbReference>
<feature type="domain" description="PAC" evidence="2">
    <location>
        <begin position="145"/>
        <end position="197"/>
    </location>
</feature>
<dbReference type="InterPro" id="IPR000014">
    <property type="entry name" value="PAS"/>
</dbReference>
<keyword evidence="1" id="KW-0812">Transmembrane</keyword>
<evidence type="ECO:0000259" key="2">
    <source>
        <dbReference type="PROSITE" id="PS50113"/>
    </source>
</evidence>
<dbReference type="CDD" id="cd00130">
    <property type="entry name" value="PAS"/>
    <property type="match status" value="1"/>
</dbReference>
<feature type="transmembrane region" description="Helical" evidence="1">
    <location>
        <begin position="37"/>
        <end position="55"/>
    </location>
</feature>
<dbReference type="PANTHER" id="PTHR44757">
    <property type="entry name" value="DIGUANYLATE CYCLASE DGCP"/>
    <property type="match status" value="1"/>
</dbReference>
<keyword evidence="5" id="KW-1185">Reference proteome</keyword>
<organism evidence="4 5">
    <name type="scientific">Propionispira arboris</name>
    <dbReference type="NCBI Taxonomy" id="84035"/>
    <lineage>
        <taxon>Bacteria</taxon>
        <taxon>Bacillati</taxon>
        <taxon>Bacillota</taxon>
        <taxon>Negativicutes</taxon>
        <taxon>Selenomonadales</taxon>
        <taxon>Selenomonadaceae</taxon>
        <taxon>Propionispira</taxon>
    </lineage>
</organism>
<dbReference type="InterPro" id="IPR043128">
    <property type="entry name" value="Rev_trsase/Diguanyl_cyclase"/>
</dbReference>
<dbReference type="PANTHER" id="PTHR44757:SF2">
    <property type="entry name" value="BIOFILM ARCHITECTURE MAINTENANCE PROTEIN MBAA"/>
    <property type="match status" value="1"/>
</dbReference>
<dbReference type="InterPro" id="IPR000700">
    <property type="entry name" value="PAS-assoc_C"/>
</dbReference>
<dbReference type="InterPro" id="IPR052155">
    <property type="entry name" value="Biofilm_reg_signaling"/>
</dbReference>
<dbReference type="AlphaFoldDB" id="A0A1H6ZN24"/>
<dbReference type="FunFam" id="3.30.70.270:FF:000001">
    <property type="entry name" value="Diguanylate cyclase domain protein"/>
    <property type="match status" value="1"/>
</dbReference>
<dbReference type="SUPFAM" id="SSF55785">
    <property type="entry name" value="PYP-like sensor domain (PAS domain)"/>
    <property type="match status" value="2"/>
</dbReference>
<dbReference type="NCBIfam" id="TIGR00229">
    <property type="entry name" value="sensory_box"/>
    <property type="match status" value="2"/>
</dbReference>
<evidence type="ECO:0000313" key="5">
    <source>
        <dbReference type="Proteomes" id="UP000199662"/>
    </source>
</evidence>
<reference evidence="4 5" key="1">
    <citation type="submission" date="2016-10" db="EMBL/GenBank/DDBJ databases">
        <authorList>
            <person name="de Groot N.N."/>
        </authorList>
    </citation>
    <scope>NUCLEOTIDE SEQUENCE [LARGE SCALE GENOMIC DNA]</scope>
    <source>
        <strain evidence="4 5">DSM 2179</strain>
    </source>
</reference>
<feature type="domain" description="GGDEF" evidence="3">
    <location>
        <begin position="358"/>
        <end position="491"/>
    </location>
</feature>
<dbReference type="Gene3D" id="3.30.70.270">
    <property type="match status" value="1"/>
</dbReference>
<dbReference type="InterPro" id="IPR001610">
    <property type="entry name" value="PAC"/>
</dbReference>